<dbReference type="Pfam" id="PF25164">
    <property type="entry name" value="CoiA_N"/>
    <property type="match status" value="1"/>
</dbReference>
<keyword evidence="4" id="KW-1185">Reference proteome</keyword>
<dbReference type="RefSeq" id="WP_226754971.1">
    <property type="nucleotide sequence ID" value="NZ_JAJATW010000019.1"/>
</dbReference>
<organism evidence="3 4">
    <name type="scientific">Marinomonas algarum</name>
    <dbReference type="NCBI Taxonomy" id="2883105"/>
    <lineage>
        <taxon>Bacteria</taxon>
        <taxon>Pseudomonadati</taxon>
        <taxon>Pseudomonadota</taxon>
        <taxon>Gammaproteobacteria</taxon>
        <taxon>Oceanospirillales</taxon>
        <taxon>Oceanospirillaceae</taxon>
        <taxon>Marinomonas</taxon>
    </lineage>
</organism>
<evidence type="ECO:0000259" key="2">
    <source>
        <dbReference type="Pfam" id="PF25164"/>
    </source>
</evidence>
<feature type="domain" description="Competence protein CoiA-like N-terminal" evidence="2">
    <location>
        <begin position="26"/>
        <end position="60"/>
    </location>
</feature>
<name>A0A9X1LF98_9GAMM</name>
<accession>A0A9X1LF98</accession>
<dbReference type="Proteomes" id="UP001139095">
    <property type="component" value="Unassembled WGS sequence"/>
</dbReference>
<dbReference type="InterPro" id="IPR018306">
    <property type="entry name" value="Phage_T5_Orf172_DNA-bd"/>
</dbReference>
<dbReference type="Pfam" id="PF10544">
    <property type="entry name" value="T5orf172"/>
    <property type="match status" value="1"/>
</dbReference>
<proteinExistence type="predicted"/>
<feature type="domain" description="Bacteriophage T5 Orf172 DNA-binding" evidence="1">
    <location>
        <begin position="236"/>
        <end position="319"/>
    </location>
</feature>
<evidence type="ECO:0000313" key="3">
    <source>
        <dbReference type="EMBL" id="MCB5162625.1"/>
    </source>
</evidence>
<protein>
    <recommendedName>
        <fullName evidence="5">GIY-YIG nuclease family protein</fullName>
    </recommendedName>
</protein>
<comment type="caution">
    <text evidence="3">The sequence shown here is derived from an EMBL/GenBank/DDBJ whole genome shotgun (WGS) entry which is preliminary data.</text>
</comment>
<reference evidence="3" key="1">
    <citation type="submission" date="2021-10" db="EMBL/GenBank/DDBJ databases">
        <title>Marinomonas pontica sp. nov., isolated from the Black Sea.</title>
        <authorList>
            <person name="Zhao L.-H."/>
            <person name="Xue J.-H."/>
        </authorList>
    </citation>
    <scope>NUCLEOTIDE SEQUENCE</scope>
    <source>
        <strain evidence="3">E8</strain>
    </source>
</reference>
<evidence type="ECO:0008006" key="5">
    <source>
        <dbReference type="Google" id="ProtNLM"/>
    </source>
</evidence>
<dbReference type="InterPro" id="IPR057253">
    <property type="entry name" value="CoiA-like_N"/>
</dbReference>
<evidence type="ECO:0000313" key="4">
    <source>
        <dbReference type="Proteomes" id="UP001139095"/>
    </source>
</evidence>
<dbReference type="EMBL" id="JAJATW010000019">
    <property type="protein sequence ID" value="MCB5162625.1"/>
    <property type="molecule type" value="Genomic_DNA"/>
</dbReference>
<evidence type="ECO:0000259" key="1">
    <source>
        <dbReference type="Pfam" id="PF10544"/>
    </source>
</evidence>
<sequence>MKPIYLTFGIDEQDQWCSIENVPSGQTSLRCPWCKQKLVAKKGQVKVHHFSHTSQTCRVSQDAVLHTQLPTFDTFDLLDKHEKQYLERRAKYKSHQKVFPWSGMNSAVDRLEAMGVLSVERSTDDKLEVARSRLKTLSKAWLDSSGRPSKELTALIHALEPIADVQRQWDNCLHIESTEIDKRYNTYQLSRLKTISELDKGQRYWFDAFWRRQSLIKPDYIELLRQKFYSLNSQSLYVMRITGDFHDLPPTIIKVGISTRKADVRLKEVISSLKPYGSSIHGEVLVAKEFAGRLEHLIHRLLRPYNLEIGAFTEFFSADRLDWLLSEIHKADISQYSPPEMSDVETERKTGGRRKKTNAELLAEYEHVVTLIRSGKGIRETSRIAKCSVNTVQKVKAALLNET</sequence>
<gene>
    <name evidence="3" type="ORF">LG368_12045</name>
</gene>
<dbReference type="AlphaFoldDB" id="A0A9X1LF98"/>